<dbReference type="Proteomes" id="UP000596157">
    <property type="component" value="Chromosome"/>
</dbReference>
<evidence type="ECO:0000313" key="2">
    <source>
        <dbReference type="Proteomes" id="UP000596157"/>
    </source>
</evidence>
<organism evidence="1 2">
    <name type="scientific">Providencia manganoxydans</name>
    <dbReference type="NCBI Taxonomy" id="2923283"/>
    <lineage>
        <taxon>Bacteria</taxon>
        <taxon>Pseudomonadati</taxon>
        <taxon>Pseudomonadota</taxon>
        <taxon>Gammaproteobacteria</taxon>
        <taxon>Enterobacterales</taxon>
        <taxon>Morganellaceae</taxon>
        <taxon>Providencia</taxon>
    </lineage>
</organism>
<dbReference type="GeneID" id="92278184"/>
<sequence length="84" mass="9644">MSDILIKVRTLIHQDILKGSHKTLSDDFNLIESGILSSLSIVRIEAFIEDTFDIDVGISDPRKYFISINKITDYIENKLFQLTK</sequence>
<reference evidence="2" key="1">
    <citation type="submission" date="2021-01" db="EMBL/GenBank/DDBJ databases">
        <title>Providencia vermicola LLDRA6, a soil-borne Mn(II)-oxidizing bacterium, exploits a strategy of superoxide production coupled to hydrogen peroxide consumption to generate Mn oxides, as revealed by transcriptional up-regulation of genes for phenylacetic acid catabolism.</title>
        <authorList>
            <person name="Chen S."/>
            <person name="Ding Z."/>
            <person name="Chen J."/>
            <person name="Luo J."/>
            <person name="Ruan X."/>
            <person name="Li Z."/>
            <person name="Liao F."/>
            <person name="He J."/>
            <person name="Li D."/>
        </authorList>
    </citation>
    <scope>NUCLEOTIDE SEQUENCE [LARGE SCALE GENOMIC DNA]</scope>
    <source>
        <strain evidence="2">LLDRA6</strain>
    </source>
</reference>
<protein>
    <recommendedName>
        <fullName evidence="3">Acyl carrier protein</fullName>
    </recommendedName>
</protein>
<proteinExistence type="predicted"/>
<keyword evidence="2" id="KW-1185">Reference proteome</keyword>
<dbReference type="Gene3D" id="1.10.1200.10">
    <property type="entry name" value="ACP-like"/>
    <property type="match status" value="1"/>
</dbReference>
<accession>A0ABX7AI79</accession>
<gene>
    <name evidence="1" type="ORF">JI723_05685</name>
</gene>
<dbReference type="SUPFAM" id="SSF47336">
    <property type="entry name" value="ACP-like"/>
    <property type="match status" value="1"/>
</dbReference>
<dbReference type="InterPro" id="IPR036736">
    <property type="entry name" value="ACP-like_sf"/>
</dbReference>
<evidence type="ECO:0000313" key="1">
    <source>
        <dbReference type="EMBL" id="QQO63467.1"/>
    </source>
</evidence>
<dbReference type="RefSeq" id="WP_337979838.1">
    <property type="nucleotide sequence ID" value="NZ_CP067099.1"/>
</dbReference>
<name>A0ABX7AI79_9GAMM</name>
<evidence type="ECO:0008006" key="3">
    <source>
        <dbReference type="Google" id="ProtNLM"/>
    </source>
</evidence>
<dbReference type="EMBL" id="CP067099">
    <property type="protein sequence ID" value="QQO63467.1"/>
    <property type="molecule type" value="Genomic_DNA"/>
</dbReference>